<protein>
    <submittedName>
        <fullName evidence="1">Uncharacterized protein</fullName>
    </submittedName>
</protein>
<organism evidence="1 2">
    <name type="scientific">Corallococcus coralloides (strain ATCC 25202 / DSM 2259 / NBRC 100086 / M2)</name>
    <name type="common">Myxococcus coralloides</name>
    <dbReference type="NCBI Taxonomy" id="1144275"/>
    <lineage>
        <taxon>Bacteria</taxon>
        <taxon>Pseudomonadati</taxon>
        <taxon>Myxococcota</taxon>
        <taxon>Myxococcia</taxon>
        <taxon>Myxococcales</taxon>
        <taxon>Cystobacterineae</taxon>
        <taxon>Myxococcaceae</taxon>
        <taxon>Corallococcus</taxon>
    </lineage>
</organism>
<dbReference type="AlphaFoldDB" id="H8MZR6"/>
<keyword evidence="2" id="KW-1185">Reference proteome</keyword>
<name>H8MZR6_CORCM</name>
<reference evidence="1 2" key="1">
    <citation type="journal article" date="2012" name="J. Bacteriol.">
        <title>Complete Genome Sequence of the Fruiting Myxobacterium Corallococcus coralloides DSM 2259.</title>
        <authorList>
            <person name="Huntley S."/>
            <person name="Zhang Y."/>
            <person name="Treuner-Lange A."/>
            <person name="Kneip S."/>
            <person name="Sensen C.W."/>
            <person name="Sogaard-Andersen L."/>
        </authorList>
    </citation>
    <scope>NUCLEOTIDE SEQUENCE [LARGE SCALE GENOMIC DNA]</scope>
    <source>
        <strain evidence="2">ATCC 25202 / DSM 2259 / NBRC 100086 / M2</strain>
    </source>
</reference>
<dbReference type="eggNOG" id="ENOG50339WP">
    <property type="taxonomic scope" value="Bacteria"/>
</dbReference>
<dbReference type="HOGENOM" id="CLU_1746525_0_0_7"/>
<reference evidence="2" key="2">
    <citation type="submission" date="2012-03" db="EMBL/GenBank/DDBJ databases">
        <title>Genome sequence of the fruiting myxobacterium Corallococcus coralloides DSM 2259.</title>
        <authorList>
            <person name="Huntley S."/>
            <person name="Zhang Y."/>
            <person name="Treuner-Lange A."/>
            <person name="Sensen C.W."/>
            <person name="Sogaard-Andersen L."/>
        </authorList>
    </citation>
    <scope>NUCLEOTIDE SEQUENCE [LARGE SCALE GENOMIC DNA]</scope>
    <source>
        <strain evidence="2">ATCC 25202 / DSM 2259 / NBRC 100086 / M2</strain>
    </source>
</reference>
<dbReference type="KEGG" id="ccx:COCOR_00364"/>
<sequence length="149" mass="16303">MLRFECEWTGQLGPPHSGFDLGHMTFTTDEWTCTSKGRKPDQAMMIVLAMVGLLDGVRILLTSSETEHRFIGVDSSFSVWFRKSSQGKLSLTCGATSLGQVESKALCQALLSGVDEFLSRPESALPEGDAARGDLTAALNEFRQAFPKR</sequence>
<proteinExistence type="predicted"/>
<dbReference type="EMBL" id="CP003389">
    <property type="protein sequence ID" value="AFE03440.1"/>
    <property type="molecule type" value="Genomic_DNA"/>
</dbReference>
<evidence type="ECO:0000313" key="1">
    <source>
        <dbReference type="EMBL" id="AFE03440.1"/>
    </source>
</evidence>
<dbReference type="InParanoid" id="H8MZR6"/>
<dbReference type="Proteomes" id="UP000007587">
    <property type="component" value="Chromosome"/>
</dbReference>
<gene>
    <name evidence="1" type="ordered locus">COCOR_00364</name>
</gene>
<accession>H8MZR6</accession>
<evidence type="ECO:0000313" key="2">
    <source>
        <dbReference type="Proteomes" id="UP000007587"/>
    </source>
</evidence>